<evidence type="ECO:0000256" key="6">
    <source>
        <dbReference type="ARBA" id="ARBA00022833"/>
    </source>
</evidence>
<dbReference type="EMBL" id="JRQD01000001">
    <property type="protein sequence ID" value="KGM08140.1"/>
    <property type="molecule type" value="Genomic_DNA"/>
</dbReference>
<dbReference type="SUPFAM" id="SSF64438">
    <property type="entry name" value="CNF1/YfiH-like putative cysteine hydrolases"/>
    <property type="match status" value="1"/>
</dbReference>
<keyword evidence="4" id="KW-0479">Metal-binding</keyword>
<dbReference type="PANTHER" id="PTHR30616">
    <property type="entry name" value="UNCHARACTERIZED PROTEIN YFIH"/>
    <property type="match status" value="1"/>
</dbReference>
<dbReference type="InterPro" id="IPR038371">
    <property type="entry name" value="Cu_polyphenol_OxRdtase_sf"/>
</dbReference>
<keyword evidence="3" id="KW-0808">Transferase</keyword>
<dbReference type="Pfam" id="PF02578">
    <property type="entry name" value="Cu-oxidase_4"/>
    <property type="match status" value="1"/>
</dbReference>
<dbReference type="AlphaFoldDB" id="A0A0A0BJT5"/>
<evidence type="ECO:0000256" key="5">
    <source>
        <dbReference type="ARBA" id="ARBA00022801"/>
    </source>
</evidence>
<organism evidence="11 12">
    <name type="scientific">Methylophaga thiooxydans</name>
    <dbReference type="NCBI Taxonomy" id="392484"/>
    <lineage>
        <taxon>Bacteria</taxon>
        <taxon>Pseudomonadati</taxon>
        <taxon>Pseudomonadota</taxon>
        <taxon>Gammaproteobacteria</taxon>
        <taxon>Thiotrichales</taxon>
        <taxon>Piscirickettsiaceae</taxon>
        <taxon>Methylophaga</taxon>
    </lineage>
</organism>
<keyword evidence="6" id="KW-0862">Zinc</keyword>
<comment type="catalytic activity">
    <reaction evidence="8">
        <text>adenosine + phosphate = alpha-D-ribose 1-phosphate + adenine</text>
        <dbReference type="Rhea" id="RHEA:27642"/>
        <dbReference type="ChEBI" id="CHEBI:16335"/>
        <dbReference type="ChEBI" id="CHEBI:16708"/>
        <dbReference type="ChEBI" id="CHEBI:43474"/>
        <dbReference type="ChEBI" id="CHEBI:57720"/>
        <dbReference type="EC" id="2.4.2.1"/>
    </reaction>
    <physiologicalReaction direction="left-to-right" evidence="8">
        <dbReference type="Rhea" id="RHEA:27643"/>
    </physiologicalReaction>
</comment>
<dbReference type="Proteomes" id="UP000029999">
    <property type="component" value="Unassembled WGS sequence"/>
</dbReference>
<name>A0A0A0BJT5_9GAMM</name>
<evidence type="ECO:0000256" key="7">
    <source>
        <dbReference type="ARBA" id="ARBA00047989"/>
    </source>
</evidence>
<gene>
    <name evidence="11" type="ORF">LP43_0563</name>
</gene>
<evidence type="ECO:0000313" key="12">
    <source>
        <dbReference type="Proteomes" id="UP000029999"/>
    </source>
</evidence>
<evidence type="ECO:0000256" key="3">
    <source>
        <dbReference type="ARBA" id="ARBA00022679"/>
    </source>
</evidence>
<evidence type="ECO:0000313" key="11">
    <source>
        <dbReference type="EMBL" id="KGM08140.1"/>
    </source>
</evidence>
<dbReference type="CDD" id="cd16833">
    <property type="entry name" value="YfiH"/>
    <property type="match status" value="1"/>
</dbReference>
<evidence type="ECO:0000256" key="4">
    <source>
        <dbReference type="ARBA" id="ARBA00022723"/>
    </source>
</evidence>
<evidence type="ECO:0000256" key="8">
    <source>
        <dbReference type="ARBA" id="ARBA00048968"/>
    </source>
</evidence>
<dbReference type="Gene3D" id="3.60.140.10">
    <property type="entry name" value="CNF1/YfiH-like putative cysteine hydrolases"/>
    <property type="match status" value="1"/>
</dbReference>
<dbReference type="RefSeq" id="WP_036311716.1">
    <property type="nucleotide sequence ID" value="NZ_JRQD01000001.1"/>
</dbReference>
<protein>
    <recommendedName>
        <fullName evidence="10">Purine nucleoside phosphorylase</fullName>
    </recommendedName>
</protein>
<dbReference type="GO" id="GO:0017061">
    <property type="term" value="F:S-methyl-5-thioadenosine phosphorylase activity"/>
    <property type="evidence" value="ECO:0007669"/>
    <property type="project" value="UniProtKB-EC"/>
</dbReference>
<dbReference type="PANTHER" id="PTHR30616:SF2">
    <property type="entry name" value="PURINE NUCLEOSIDE PHOSPHORYLASE LACC1"/>
    <property type="match status" value="1"/>
</dbReference>
<comment type="similarity">
    <text evidence="2 10">Belongs to the purine nucleoside phosphorylase YfiH/LACC1 family.</text>
</comment>
<keyword evidence="5" id="KW-0378">Hydrolase</keyword>
<evidence type="ECO:0000256" key="10">
    <source>
        <dbReference type="RuleBase" id="RU361274"/>
    </source>
</evidence>
<comment type="catalytic activity">
    <reaction evidence="9">
        <text>S-methyl-5'-thioadenosine + phosphate = 5-(methylsulfanyl)-alpha-D-ribose 1-phosphate + adenine</text>
        <dbReference type="Rhea" id="RHEA:11852"/>
        <dbReference type="ChEBI" id="CHEBI:16708"/>
        <dbReference type="ChEBI" id="CHEBI:17509"/>
        <dbReference type="ChEBI" id="CHEBI:43474"/>
        <dbReference type="ChEBI" id="CHEBI:58533"/>
        <dbReference type="EC" id="2.4.2.28"/>
    </reaction>
    <physiologicalReaction direction="left-to-right" evidence="9">
        <dbReference type="Rhea" id="RHEA:11853"/>
    </physiologicalReaction>
</comment>
<accession>A0A0A0BJT5</accession>
<dbReference type="InterPro" id="IPR003730">
    <property type="entry name" value="Cu_polyphenol_OxRdtase"/>
</dbReference>
<comment type="catalytic activity">
    <reaction evidence="1">
        <text>inosine + phosphate = alpha-D-ribose 1-phosphate + hypoxanthine</text>
        <dbReference type="Rhea" id="RHEA:27646"/>
        <dbReference type="ChEBI" id="CHEBI:17368"/>
        <dbReference type="ChEBI" id="CHEBI:17596"/>
        <dbReference type="ChEBI" id="CHEBI:43474"/>
        <dbReference type="ChEBI" id="CHEBI:57720"/>
        <dbReference type="EC" id="2.4.2.1"/>
    </reaction>
    <physiologicalReaction direction="left-to-right" evidence="1">
        <dbReference type="Rhea" id="RHEA:27647"/>
    </physiologicalReaction>
</comment>
<comment type="catalytic activity">
    <reaction evidence="7">
        <text>adenosine + H2O + H(+) = inosine + NH4(+)</text>
        <dbReference type="Rhea" id="RHEA:24408"/>
        <dbReference type="ChEBI" id="CHEBI:15377"/>
        <dbReference type="ChEBI" id="CHEBI:15378"/>
        <dbReference type="ChEBI" id="CHEBI:16335"/>
        <dbReference type="ChEBI" id="CHEBI:17596"/>
        <dbReference type="ChEBI" id="CHEBI:28938"/>
        <dbReference type="EC" id="3.5.4.4"/>
    </reaction>
    <physiologicalReaction direction="left-to-right" evidence="7">
        <dbReference type="Rhea" id="RHEA:24409"/>
    </physiologicalReaction>
</comment>
<evidence type="ECO:0000256" key="1">
    <source>
        <dbReference type="ARBA" id="ARBA00000553"/>
    </source>
</evidence>
<dbReference type="InterPro" id="IPR011324">
    <property type="entry name" value="Cytotoxic_necrot_fac-like_cat"/>
</dbReference>
<comment type="caution">
    <text evidence="11">The sequence shown here is derived from an EMBL/GenBank/DDBJ whole genome shotgun (WGS) entry which is preliminary data.</text>
</comment>
<reference evidence="11 12" key="1">
    <citation type="submission" date="2014-09" db="EMBL/GenBank/DDBJ databases">
        <authorList>
            <person name="Grob C."/>
            <person name="Taubert M."/>
            <person name="Howat A.M."/>
            <person name="Burns O.J."/>
            <person name="Dixon J.L."/>
            <person name="Chen Y."/>
            <person name="Murrell J.C."/>
        </authorList>
    </citation>
    <scope>NUCLEOTIDE SEQUENCE [LARGE SCALE GENOMIC DNA]</scope>
    <source>
        <strain evidence="11">L4</strain>
    </source>
</reference>
<dbReference type="GO" id="GO:0005507">
    <property type="term" value="F:copper ion binding"/>
    <property type="evidence" value="ECO:0007669"/>
    <property type="project" value="TreeGrafter"/>
</dbReference>
<evidence type="ECO:0000256" key="2">
    <source>
        <dbReference type="ARBA" id="ARBA00007353"/>
    </source>
</evidence>
<sequence length="247" mass="27300">MVTDIMLTPDWPAPLNVKAVSTTRQGGFSQAPFDSMNVGTHVGDDASVVKKNRDQLKQLIHLPNSPLWLEQVHGTDVIHTKSWQKSSQADAIYSDQPNHVCAIMTADCLPVLFTDRQGTQVAAAHAGWRGLLNGVLENTVCQFTGAREDILVWLGPAIGPTQFEVGQEIYAAFTAFSQDAKQAFKVNDQTHYLADIYLLAKQRLSALGITQIYGGDFCTVTEKQRFFSYRRDGITGRMVSLIWIAAK</sequence>
<proteinExistence type="inferred from homology"/>
<dbReference type="GO" id="GO:0016787">
    <property type="term" value="F:hydrolase activity"/>
    <property type="evidence" value="ECO:0007669"/>
    <property type="project" value="UniProtKB-KW"/>
</dbReference>
<evidence type="ECO:0000256" key="9">
    <source>
        <dbReference type="ARBA" id="ARBA00049893"/>
    </source>
</evidence>
<dbReference type="NCBIfam" id="TIGR00726">
    <property type="entry name" value="peptidoglycan editing factor PgeF"/>
    <property type="match status" value="1"/>
</dbReference>
<dbReference type="STRING" id="392484.LP43_0563"/>